<reference evidence="3" key="1">
    <citation type="journal article" date="2019" name="Int. J. Syst. Evol. Microbiol.">
        <title>The Global Catalogue of Microorganisms (GCM) 10K type strain sequencing project: providing services to taxonomists for standard genome sequencing and annotation.</title>
        <authorList>
            <consortium name="The Broad Institute Genomics Platform"/>
            <consortium name="The Broad Institute Genome Sequencing Center for Infectious Disease"/>
            <person name="Wu L."/>
            <person name="Ma J."/>
        </authorList>
    </citation>
    <scope>NUCLEOTIDE SEQUENCE [LARGE SCALE GENOMIC DNA]</scope>
    <source>
        <strain evidence="3">IBRC-M 10906</strain>
    </source>
</reference>
<dbReference type="CDD" id="cd11036">
    <property type="entry name" value="AknT-like"/>
    <property type="match status" value="1"/>
</dbReference>
<dbReference type="Gene3D" id="1.10.630.10">
    <property type="entry name" value="Cytochrome P450"/>
    <property type="match status" value="1"/>
</dbReference>
<dbReference type="SUPFAM" id="SSF48264">
    <property type="entry name" value="Cytochrome P450"/>
    <property type="match status" value="1"/>
</dbReference>
<organism evidence="2 3">
    <name type="scientific">Prauserella oleivorans</name>
    <dbReference type="NCBI Taxonomy" id="1478153"/>
    <lineage>
        <taxon>Bacteria</taxon>
        <taxon>Bacillati</taxon>
        <taxon>Actinomycetota</taxon>
        <taxon>Actinomycetes</taxon>
        <taxon>Pseudonocardiales</taxon>
        <taxon>Pseudonocardiaceae</taxon>
        <taxon>Prauserella</taxon>
    </lineage>
</organism>
<accession>A0ABW5W6T2</accession>
<name>A0ABW5W6T2_9PSEU</name>
<evidence type="ECO:0000313" key="3">
    <source>
        <dbReference type="Proteomes" id="UP001597478"/>
    </source>
</evidence>
<protein>
    <recommendedName>
        <fullName evidence="4">Cytochrome P450</fullName>
    </recommendedName>
</protein>
<proteinExistence type="inferred from homology"/>
<comment type="similarity">
    <text evidence="1">Belongs to the cytochrome P450 family.</text>
</comment>
<evidence type="ECO:0000256" key="1">
    <source>
        <dbReference type="ARBA" id="ARBA00010617"/>
    </source>
</evidence>
<keyword evidence="3" id="KW-1185">Reference proteome</keyword>
<comment type="caution">
    <text evidence="2">The sequence shown here is derived from an EMBL/GenBank/DDBJ whole genome shotgun (WGS) entry which is preliminary data.</text>
</comment>
<dbReference type="RefSeq" id="WP_377385974.1">
    <property type="nucleotide sequence ID" value="NZ_JBHSAN010000006.1"/>
</dbReference>
<evidence type="ECO:0000313" key="2">
    <source>
        <dbReference type="EMBL" id="MFD2799276.1"/>
    </source>
</evidence>
<dbReference type="EMBL" id="JBHUOF010000007">
    <property type="protein sequence ID" value="MFD2799276.1"/>
    <property type="molecule type" value="Genomic_DNA"/>
</dbReference>
<dbReference type="PANTHER" id="PTHR46696:SF1">
    <property type="entry name" value="CYTOCHROME P450 YJIB-RELATED"/>
    <property type="match status" value="1"/>
</dbReference>
<dbReference type="PANTHER" id="PTHR46696">
    <property type="entry name" value="P450, PUTATIVE (EUROFUNG)-RELATED"/>
    <property type="match status" value="1"/>
</dbReference>
<dbReference type="InterPro" id="IPR036396">
    <property type="entry name" value="Cyt_P450_sf"/>
</dbReference>
<dbReference type="Proteomes" id="UP001597478">
    <property type="component" value="Unassembled WGS sequence"/>
</dbReference>
<gene>
    <name evidence="2" type="ORF">ACFS2C_07730</name>
</gene>
<sequence>MATLSRAEFGRRLQLVRASIWYEALAGDGYAGLLRGFAAQPPPPLPAMPGLSRSRLGAWICTDPAVAERILGDERFGVRRADGGKPHLQVLPLDETFLGAEPSAQRRIAELLGPELGAVRADTVRRHADALLAGCGDEFELVGDVAEPLAVRVLAELFGLDGIAGELPALATALDALRTPPALADALALARASRALRDTLAATADGDLLAGRVLATVLVLATVPTLLGNAVRSPAHAGDPASVVDGALHAHPPVRLLCRVAHTAADIAGTTVAAGEEVVVPVAAGRRAVGLLRAEPRWRMVEPLVRLLATTGLAALRARYPTARTQPPRWHPRSPVTARMAWLGVTG</sequence>
<evidence type="ECO:0008006" key="4">
    <source>
        <dbReference type="Google" id="ProtNLM"/>
    </source>
</evidence>